<organism evidence="2 3">
    <name type="scientific">Aphis glycines</name>
    <name type="common">Soybean aphid</name>
    <dbReference type="NCBI Taxonomy" id="307491"/>
    <lineage>
        <taxon>Eukaryota</taxon>
        <taxon>Metazoa</taxon>
        <taxon>Ecdysozoa</taxon>
        <taxon>Arthropoda</taxon>
        <taxon>Hexapoda</taxon>
        <taxon>Insecta</taxon>
        <taxon>Pterygota</taxon>
        <taxon>Neoptera</taxon>
        <taxon>Paraneoptera</taxon>
        <taxon>Hemiptera</taxon>
        <taxon>Sternorrhyncha</taxon>
        <taxon>Aphidomorpha</taxon>
        <taxon>Aphidoidea</taxon>
        <taxon>Aphididae</taxon>
        <taxon>Aphidini</taxon>
        <taxon>Aphis</taxon>
        <taxon>Aphis</taxon>
    </lineage>
</organism>
<feature type="transmembrane region" description="Helical" evidence="1">
    <location>
        <begin position="75"/>
        <end position="95"/>
    </location>
</feature>
<dbReference type="EMBL" id="VYZN01000038">
    <property type="protein sequence ID" value="KAE9532583.1"/>
    <property type="molecule type" value="Genomic_DNA"/>
</dbReference>
<gene>
    <name evidence="2" type="ORF">AGLY_009664</name>
</gene>
<keyword evidence="1" id="KW-1133">Transmembrane helix</keyword>
<evidence type="ECO:0000313" key="3">
    <source>
        <dbReference type="Proteomes" id="UP000475862"/>
    </source>
</evidence>
<keyword evidence="3" id="KW-1185">Reference proteome</keyword>
<dbReference type="Proteomes" id="UP000475862">
    <property type="component" value="Unassembled WGS sequence"/>
</dbReference>
<dbReference type="AlphaFoldDB" id="A0A6G0TGV7"/>
<reference evidence="2 3" key="1">
    <citation type="submission" date="2019-08" db="EMBL/GenBank/DDBJ databases">
        <title>The genome of the soybean aphid Biotype 1, its phylome, world population structure and adaptation to the North American continent.</title>
        <authorList>
            <person name="Giordano R."/>
            <person name="Donthu R.K."/>
            <person name="Hernandez A.G."/>
            <person name="Wright C.L."/>
            <person name="Zimin A.V."/>
        </authorList>
    </citation>
    <scope>NUCLEOTIDE SEQUENCE [LARGE SCALE GENOMIC DNA]</scope>
    <source>
        <tissue evidence="2">Whole aphids</tissue>
    </source>
</reference>
<evidence type="ECO:0000256" key="1">
    <source>
        <dbReference type="SAM" id="Phobius"/>
    </source>
</evidence>
<comment type="caution">
    <text evidence="2">The sequence shown here is derived from an EMBL/GenBank/DDBJ whole genome shotgun (WGS) entry which is preliminary data.</text>
</comment>
<sequence length="170" mass="20132">MYGLSRFYKHSLTSSVYFASFKCVVTKHFVKQHLLHPSNIKRKSNNLGNNAMYKNIMPTNFSQYENTTKFSHSQIIIIAIMILSEAFVKLWKYYILIDFDFAVNKHNIISTVKSSVGLRTSKHILSTYFFIFKCVILKVLNHNHQFNIKYYNKYHILKMSNKLKTLPKYE</sequence>
<accession>A0A6G0TGV7</accession>
<feature type="transmembrane region" description="Helical" evidence="1">
    <location>
        <begin position="123"/>
        <end position="140"/>
    </location>
</feature>
<name>A0A6G0TGV7_APHGL</name>
<evidence type="ECO:0000313" key="2">
    <source>
        <dbReference type="EMBL" id="KAE9532583.1"/>
    </source>
</evidence>
<keyword evidence="1" id="KW-0472">Membrane</keyword>
<proteinExistence type="predicted"/>
<keyword evidence="1" id="KW-0812">Transmembrane</keyword>
<protein>
    <submittedName>
        <fullName evidence="2">Uncharacterized protein</fullName>
    </submittedName>
</protein>